<gene>
    <name evidence="2" type="ORF">L195_g059396</name>
</gene>
<name>A0A2K3JXY8_TRIPR</name>
<evidence type="ECO:0000313" key="2">
    <source>
        <dbReference type="EMBL" id="PNX58856.1"/>
    </source>
</evidence>
<organism evidence="2 3">
    <name type="scientific">Trifolium pratense</name>
    <name type="common">Red clover</name>
    <dbReference type="NCBI Taxonomy" id="57577"/>
    <lineage>
        <taxon>Eukaryota</taxon>
        <taxon>Viridiplantae</taxon>
        <taxon>Streptophyta</taxon>
        <taxon>Embryophyta</taxon>
        <taxon>Tracheophyta</taxon>
        <taxon>Spermatophyta</taxon>
        <taxon>Magnoliopsida</taxon>
        <taxon>eudicotyledons</taxon>
        <taxon>Gunneridae</taxon>
        <taxon>Pentapetalae</taxon>
        <taxon>rosids</taxon>
        <taxon>fabids</taxon>
        <taxon>Fabales</taxon>
        <taxon>Fabaceae</taxon>
        <taxon>Papilionoideae</taxon>
        <taxon>50 kb inversion clade</taxon>
        <taxon>NPAAA clade</taxon>
        <taxon>Hologalegina</taxon>
        <taxon>IRL clade</taxon>
        <taxon>Trifolieae</taxon>
        <taxon>Trifolium</taxon>
    </lineage>
</organism>
<keyword evidence="2" id="KW-0645">Protease</keyword>
<sequence length="146" mass="16919">MMDKNSRPNKGKGVQCHDCESYGHVKAECPTFLKIKRGGMSPTYSDKNSERECDDNTAKRVMAFTGKYDSDNESYDGEVTYEELADSYRELYFQSEEICRVIEKQKVTINHMKAEKIENMSKMDELQKKVNYLTSDLDEAKEVKKN</sequence>
<accession>A0A2K3JXY8</accession>
<evidence type="ECO:0000256" key="1">
    <source>
        <dbReference type="SAM" id="Coils"/>
    </source>
</evidence>
<dbReference type="GO" id="GO:0008270">
    <property type="term" value="F:zinc ion binding"/>
    <property type="evidence" value="ECO:0007669"/>
    <property type="project" value="InterPro"/>
</dbReference>
<reference evidence="2 3" key="1">
    <citation type="journal article" date="2014" name="Am. J. Bot.">
        <title>Genome assembly and annotation for red clover (Trifolium pratense; Fabaceae).</title>
        <authorList>
            <person name="Istvanek J."/>
            <person name="Jaros M."/>
            <person name="Krenek A."/>
            <person name="Repkova J."/>
        </authorList>
    </citation>
    <scope>NUCLEOTIDE SEQUENCE [LARGE SCALE GENOMIC DNA]</scope>
    <source>
        <strain evidence="3">cv. Tatra</strain>
        <tissue evidence="2">Young leaves</tissue>
    </source>
</reference>
<evidence type="ECO:0000313" key="3">
    <source>
        <dbReference type="Proteomes" id="UP000236291"/>
    </source>
</evidence>
<dbReference type="SUPFAM" id="SSF57756">
    <property type="entry name" value="Retrovirus zinc finger-like domains"/>
    <property type="match status" value="1"/>
</dbReference>
<protein>
    <submittedName>
        <fullName evidence="2">Gag-protease polyprotein</fullName>
    </submittedName>
</protein>
<dbReference type="AlphaFoldDB" id="A0A2K3JXY8"/>
<dbReference type="GO" id="GO:0003676">
    <property type="term" value="F:nucleic acid binding"/>
    <property type="evidence" value="ECO:0007669"/>
    <property type="project" value="InterPro"/>
</dbReference>
<proteinExistence type="predicted"/>
<keyword evidence="2" id="KW-0378">Hydrolase</keyword>
<dbReference type="GO" id="GO:0008233">
    <property type="term" value="F:peptidase activity"/>
    <property type="evidence" value="ECO:0007669"/>
    <property type="project" value="UniProtKB-KW"/>
</dbReference>
<reference evidence="2 3" key="2">
    <citation type="journal article" date="2017" name="Front. Plant Sci.">
        <title>Gene Classification and Mining of Molecular Markers Useful in Red Clover (Trifolium pratense) Breeding.</title>
        <authorList>
            <person name="Istvanek J."/>
            <person name="Dluhosova J."/>
            <person name="Dluhos P."/>
            <person name="Patkova L."/>
            <person name="Nedelnik J."/>
            <person name="Repkova J."/>
        </authorList>
    </citation>
    <scope>NUCLEOTIDE SEQUENCE [LARGE SCALE GENOMIC DNA]</scope>
    <source>
        <strain evidence="3">cv. Tatra</strain>
        <tissue evidence="2">Young leaves</tissue>
    </source>
</reference>
<feature type="coiled-coil region" evidence="1">
    <location>
        <begin position="109"/>
        <end position="143"/>
    </location>
</feature>
<dbReference type="Proteomes" id="UP000236291">
    <property type="component" value="Unassembled WGS sequence"/>
</dbReference>
<comment type="caution">
    <text evidence="2">The sequence shown here is derived from an EMBL/GenBank/DDBJ whole genome shotgun (WGS) entry which is preliminary data.</text>
</comment>
<dbReference type="EMBL" id="ASHM01129435">
    <property type="protein sequence ID" value="PNX58856.1"/>
    <property type="molecule type" value="Genomic_DNA"/>
</dbReference>
<keyword evidence="1" id="KW-0175">Coiled coil</keyword>
<dbReference type="GO" id="GO:0006508">
    <property type="term" value="P:proteolysis"/>
    <property type="evidence" value="ECO:0007669"/>
    <property type="project" value="UniProtKB-KW"/>
</dbReference>
<dbReference type="InterPro" id="IPR036875">
    <property type="entry name" value="Znf_CCHC_sf"/>
</dbReference>